<dbReference type="PROSITE" id="PS00106">
    <property type="entry name" value="GALACTOKINASE"/>
    <property type="match status" value="1"/>
</dbReference>
<evidence type="ECO:0000256" key="4">
    <source>
        <dbReference type="ARBA" id="ARBA00019487"/>
    </source>
</evidence>
<comment type="catalytic activity">
    <reaction evidence="12">
        <text>alpha-D-galactose + ATP = alpha-D-galactose 1-phosphate + ADP + H(+)</text>
        <dbReference type="Rhea" id="RHEA:13553"/>
        <dbReference type="ChEBI" id="CHEBI:15378"/>
        <dbReference type="ChEBI" id="CHEBI:28061"/>
        <dbReference type="ChEBI" id="CHEBI:30616"/>
        <dbReference type="ChEBI" id="CHEBI:58336"/>
        <dbReference type="ChEBI" id="CHEBI:456216"/>
        <dbReference type="EC" id="2.7.1.6"/>
    </reaction>
    <physiologicalReaction direction="left-to-right" evidence="12">
        <dbReference type="Rhea" id="RHEA:13554"/>
    </physiologicalReaction>
</comment>
<dbReference type="SUPFAM" id="SSF54211">
    <property type="entry name" value="Ribosomal protein S5 domain 2-like"/>
    <property type="match status" value="1"/>
</dbReference>
<keyword evidence="5" id="KW-0808">Transferase</keyword>
<keyword evidence="17" id="KW-1185">Reference proteome</keyword>
<keyword evidence="9" id="KW-0299">Galactose metabolism</keyword>
<feature type="domain" description="GHMP kinase C-terminal" evidence="14">
    <location>
        <begin position="419"/>
        <end position="491"/>
    </location>
</feature>
<evidence type="ECO:0000256" key="5">
    <source>
        <dbReference type="ARBA" id="ARBA00022679"/>
    </source>
</evidence>
<dbReference type="VEuPathDB" id="FungiDB:BD410DRAFT_605676"/>
<dbReference type="OrthoDB" id="187738at2759"/>
<dbReference type="GO" id="GO:0005524">
    <property type="term" value="F:ATP binding"/>
    <property type="evidence" value="ECO:0007669"/>
    <property type="project" value="UniProtKB-KW"/>
</dbReference>
<evidence type="ECO:0000256" key="11">
    <source>
        <dbReference type="ARBA" id="ARBA00029590"/>
    </source>
</evidence>
<dbReference type="InterPro" id="IPR014721">
    <property type="entry name" value="Ribsml_uS5_D2-typ_fold_subgr"/>
</dbReference>
<dbReference type="InterPro" id="IPR006204">
    <property type="entry name" value="GHMP_kinase_N_dom"/>
</dbReference>
<dbReference type="InterPro" id="IPR000705">
    <property type="entry name" value="Galactokinase"/>
</dbReference>
<keyword evidence="6" id="KW-0547">Nucleotide-binding</keyword>
<feature type="domain" description="GHMP kinase N-terminal" evidence="13">
    <location>
        <begin position="142"/>
        <end position="222"/>
    </location>
</feature>
<dbReference type="PANTHER" id="PTHR10457">
    <property type="entry name" value="MEVALONATE KINASE/GALACTOKINASE"/>
    <property type="match status" value="1"/>
</dbReference>
<dbReference type="Pfam" id="PF10509">
    <property type="entry name" value="GalKase_gal_bdg"/>
    <property type="match status" value="1"/>
</dbReference>
<evidence type="ECO:0000259" key="14">
    <source>
        <dbReference type="Pfam" id="PF08544"/>
    </source>
</evidence>
<dbReference type="InterPro" id="IPR006203">
    <property type="entry name" value="GHMP_knse_ATP-bd_CS"/>
</dbReference>
<evidence type="ECO:0000259" key="13">
    <source>
        <dbReference type="Pfam" id="PF00288"/>
    </source>
</evidence>
<keyword evidence="8" id="KW-0067">ATP-binding</keyword>
<dbReference type="InterPro" id="IPR020568">
    <property type="entry name" value="Ribosomal_Su5_D2-typ_SF"/>
</dbReference>
<comment type="pathway">
    <text evidence="1">Carbohydrate metabolism; galactose metabolism.</text>
</comment>
<keyword evidence="7 16" id="KW-0418">Kinase</keyword>
<dbReference type="InterPro" id="IPR019539">
    <property type="entry name" value="GalKase_N"/>
</dbReference>
<dbReference type="InterPro" id="IPR036554">
    <property type="entry name" value="GHMP_kinase_C_sf"/>
</dbReference>
<dbReference type="PRINTS" id="PR00959">
    <property type="entry name" value="MEVGALKINASE"/>
</dbReference>
<dbReference type="Gene3D" id="3.30.230.10">
    <property type="match status" value="1"/>
</dbReference>
<reference evidence="16 17" key="1">
    <citation type="submission" date="2018-06" db="EMBL/GenBank/DDBJ databases">
        <title>A transcriptomic atlas of mushroom development highlights an independent origin of complex multicellularity.</title>
        <authorList>
            <consortium name="DOE Joint Genome Institute"/>
            <person name="Krizsan K."/>
            <person name="Almasi E."/>
            <person name="Merenyi Z."/>
            <person name="Sahu N."/>
            <person name="Viragh M."/>
            <person name="Koszo T."/>
            <person name="Mondo S."/>
            <person name="Kiss B."/>
            <person name="Balint B."/>
            <person name="Kues U."/>
            <person name="Barry K."/>
            <person name="Hegedus J.C."/>
            <person name="Henrissat B."/>
            <person name="Johnson J."/>
            <person name="Lipzen A."/>
            <person name="Ohm R."/>
            <person name="Nagy I."/>
            <person name="Pangilinan J."/>
            <person name="Yan J."/>
            <person name="Xiong Y."/>
            <person name="Grigoriev I.V."/>
            <person name="Hibbett D.S."/>
            <person name="Nagy L.G."/>
        </authorList>
    </citation>
    <scope>NUCLEOTIDE SEQUENCE [LARGE SCALE GENOMIC DNA]</scope>
    <source>
        <strain evidence="16 17">SZMC22713</strain>
    </source>
</reference>
<dbReference type="GO" id="GO:0004335">
    <property type="term" value="F:galactokinase activity"/>
    <property type="evidence" value="ECO:0007669"/>
    <property type="project" value="UniProtKB-EC"/>
</dbReference>
<name>A0A4Y7QDF8_9AGAM</name>
<dbReference type="PANTHER" id="PTHR10457:SF7">
    <property type="entry name" value="GALACTOKINASE-RELATED"/>
    <property type="match status" value="1"/>
</dbReference>
<evidence type="ECO:0000256" key="1">
    <source>
        <dbReference type="ARBA" id="ARBA00004947"/>
    </source>
</evidence>
<comment type="similarity">
    <text evidence="2">Belongs to the GHMP kinase family. GalK subfamily.</text>
</comment>
<dbReference type="Proteomes" id="UP000294933">
    <property type="component" value="Unassembled WGS sequence"/>
</dbReference>
<protein>
    <recommendedName>
        <fullName evidence="4">Galactokinase</fullName>
        <ecNumber evidence="3">2.7.1.6</ecNumber>
    </recommendedName>
    <alternativeName>
        <fullName evidence="11">Galactose kinase</fullName>
    </alternativeName>
</protein>
<evidence type="ECO:0000313" key="17">
    <source>
        <dbReference type="Proteomes" id="UP000294933"/>
    </source>
</evidence>
<evidence type="ECO:0000256" key="12">
    <source>
        <dbReference type="ARBA" id="ARBA00049538"/>
    </source>
</evidence>
<sequence>MAASQPIPVYTQLKDVFQDTATALAQGPRWNNLIEEFTQRYGRKPEYIARAPGRVNLIGEHIDYALFGVFPAAVERDILMAVAGREEHDPGRITADNLDGKYSRQTFAPIKNHVQEWELDIDKTQLRWESYVKAGYYGVLGKFFNSNEDVPKGVDLLVTGSVPAGSGLSSSAAMVVASTLSFLAINQRLDGISKGDLVNITVSNERRVGVNSGGMDQSASVISAAGAALYVSFFPLLSAEPIPLPITAPRSVFVCANSLVVSDKVVHAKTRYNLRVVETLAAARVLGRRLGVKMANDEKITMREVLDRWLGVKPGEELEVAALKSGLERISKEIDGLKLVESDGSDGTETGLTLEELIELSGLSASDFKQIYLSWVDIEATHFQLYKRSKHVFSEAWRVLEFRDICLRTAEGNQSHDTLRQLGKLMDESQTSCAELYECSCPELDELTHLAKEAGAYGSRLTGAGWGGCTVSLVEESRVEEFITKVKAGYPAYHGLHGGALHEVIFATKPSSGACLFKLT</sequence>
<proteinExistence type="inferred from homology"/>
<dbReference type="GO" id="GO:0006012">
    <property type="term" value="P:galactose metabolic process"/>
    <property type="evidence" value="ECO:0007669"/>
    <property type="project" value="UniProtKB-UniPathway"/>
</dbReference>
<accession>A0A4Y7QDF8</accession>
<dbReference type="GO" id="GO:0005829">
    <property type="term" value="C:cytosol"/>
    <property type="evidence" value="ECO:0007669"/>
    <property type="project" value="TreeGrafter"/>
</dbReference>
<evidence type="ECO:0000256" key="3">
    <source>
        <dbReference type="ARBA" id="ARBA00012315"/>
    </source>
</evidence>
<dbReference type="SUPFAM" id="SSF55060">
    <property type="entry name" value="GHMP Kinase, C-terminal domain"/>
    <property type="match status" value="1"/>
</dbReference>
<gene>
    <name evidence="16" type="ORF">BD410DRAFT_605676</name>
</gene>
<dbReference type="Pfam" id="PF00288">
    <property type="entry name" value="GHMP_kinases_N"/>
    <property type="match status" value="1"/>
</dbReference>
<dbReference type="EMBL" id="ML170163">
    <property type="protein sequence ID" value="TDL25723.1"/>
    <property type="molecule type" value="Genomic_DNA"/>
</dbReference>
<dbReference type="PROSITE" id="PS00627">
    <property type="entry name" value="GHMP_KINASES_ATP"/>
    <property type="match status" value="1"/>
</dbReference>
<dbReference type="EC" id="2.7.1.6" evidence="3"/>
<evidence type="ECO:0000259" key="15">
    <source>
        <dbReference type="Pfam" id="PF10509"/>
    </source>
</evidence>
<dbReference type="InterPro" id="IPR006206">
    <property type="entry name" value="Mevalonate/galactokinase"/>
</dbReference>
<dbReference type="PIRSF" id="PIRSF000530">
    <property type="entry name" value="Galactokinase"/>
    <property type="match status" value="1"/>
</dbReference>
<dbReference type="InterPro" id="IPR013750">
    <property type="entry name" value="GHMP_kinase_C_dom"/>
</dbReference>
<dbReference type="Gene3D" id="1.20.1440.340">
    <property type="match status" value="1"/>
</dbReference>
<evidence type="ECO:0000256" key="9">
    <source>
        <dbReference type="ARBA" id="ARBA00023144"/>
    </source>
</evidence>
<dbReference type="NCBIfam" id="TIGR00131">
    <property type="entry name" value="gal_kin"/>
    <property type="match status" value="1"/>
</dbReference>
<dbReference type="STRING" id="50990.A0A4Y7QDF8"/>
<dbReference type="UniPathway" id="UPA00214"/>
<feature type="domain" description="Galactokinase N-terminal" evidence="15">
    <location>
        <begin position="35"/>
        <end position="83"/>
    </location>
</feature>
<organism evidence="16 17">
    <name type="scientific">Rickenella mellea</name>
    <dbReference type="NCBI Taxonomy" id="50990"/>
    <lineage>
        <taxon>Eukaryota</taxon>
        <taxon>Fungi</taxon>
        <taxon>Dikarya</taxon>
        <taxon>Basidiomycota</taxon>
        <taxon>Agaricomycotina</taxon>
        <taxon>Agaricomycetes</taxon>
        <taxon>Hymenochaetales</taxon>
        <taxon>Rickenellaceae</taxon>
        <taxon>Rickenella</taxon>
    </lineage>
</organism>
<evidence type="ECO:0000256" key="8">
    <source>
        <dbReference type="ARBA" id="ARBA00022840"/>
    </source>
</evidence>
<dbReference type="FunFam" id="1.20.1440.340:FF:000003">
    <property type="entry name" value="GAL1p Galactokinase"/>
    <property type="match status" value="1"/>
</dbReference>
<evidence type="ECO:0000256" key="7">
    <source>
        <dbReference type="ARBA" id="ARBA00022777"/>
    </source>
</evidence>
<dbReference type="InterPro" id="IPR019741">
    <property type="entry name" value="Galactokinase_CS"/>
</dbReference>
<evidence type="ECO:0000313" key="16">
    <source>
        <dbReference type="EMBL" id="TDL25723.1"/>
    </source>
</evidence>
<dbReference type="Gene3D" id="3.30.70.3170">
    <property type="match status" value="1"/>
</dbReference>
<keyword evidence="10" id="KW-0119">Carbohydrate metabolism</keyword>
<dbReference type="Pfam" id="PF08544">
    <property type="entry name" value="GHMP_kinases_C"/>
    <property type="match status" value="1"/>
</dbReference>
<evidence type="ECO:0000256" key="10">
    <source>
        <dbReference type="ARBA" id="ARBA00023277"/>
    </source>
</evidence>
<evidence type="ECO:0000256" key="6">
    <source>
        <dbReference type="ARBA" id="ARBA00022741"/>
    </source>
</evidence>
<dbReference type="AlphaFoldDB" id="A0A4Y7QDF8"/>
<dbReference type="PRINTS" id="PR00473">
    <property type="entry name" value="GALCTOKINASE"/>
</dbReference>
<evidence type="ECO:0000256" key="2">
    <source>
        <dbReference type="ARBA" id="ARBA00006566"/>
    </source>
</evidence>